<dbReference type="GO" id="GO:0005829">
    <property type="term" value="C:cytosol"/>
    <property type="evidence" value="ECO:0007669"/>
    <property type="project" value="TreeGrafter"/>
</dbReference>
<organism evidence="6 7">
    <name type="scientific">Pseudomonas graminis</name>
    <dbReference type="NCBI Taxonomy" id="158627"/>
    <lineage>
        <taxon>Bacteria</taxon>
        <taxon>Pseudomonadati</taxon>
        <taxon>Pseudomonadota</taxon>
        <taxon>Gammaproteobacteria</taxon>
        <taxon>Pseudomonadales</taxon>
        <taxon>Pseudomonadaceae</taxon>
        <taxon>Pseudomonas</taxon>
    </lineage>
</organism>
<dbReference type="InterPro" id="IPR036388">
    <property type="entry name" value="WH-like_DNA-bd_sf"/>
</dbReference>
<dbReference type="InterPro" id="IPR005119">
    <property type="entry name" value="LysR_subst-bd"/>
</dbReference>
<name>A0A6M8MB27_9PSED</name>
<dbReference type="GO" id="GO:0003677">
    <property type="term" value="F:DNA binding"/>
    <property type="evidence" value="ECO:0007669"/>
    <property type="project" value="UniProtKB-KW"/>
</dbReference>
<dbReference type="InterPro" id="IPR036390">
    <property type="entry name" value="WH_DNA-bd_sf"/>
</dbReference>
<dbReference type="Pfam" id="PF00126">
    <property type="entry name" value="HTH_1"/>
    <property type="match status" value="1"/>
</dbReference>
<feature type="domain" description="HTH lysR-type" evidence="5">
    <location>
        <begin position="3"/>
        <end position="60"/>
    </location>
</feature>
<dbReference type="RefSeq" id="WP_172611590.1">
    <property type="nucleotide sequence ID" value="NZ_CP053746.1"/>
</dbReference>
<evidence type="ECO:0000313" key="7">
    <source>
        <dbReference type="Proteomes" id="UP000501989"/>
    </source>
</evidence>
<keyword evidence="4" id="KW-0804">Transcription</keyword>
<dbReference type="AlphaFoldDB" id="A0A6M8MB27"/>
<dbReference type="Proteomes" id="UP000501989">
    <property type="component" value="Chromosome"/>
</dbReference>
<evidence type="ECO:0000313" key="6">
    <source>
        <dbReference type="EMBL" id="QKF52234.1"/>
    </source>
</evidence>
<dbReference type="CDD" id="cd08421">
    <property type="entry name" value="PBP2_LTTR_like_1"/>
    <property type="match status" value="1"/>
</dbReference>
<keyword evidence="7" id="KW-1185">Reference proteome</keyword>
<dbReference type="PANTHER" id="PTHR30419">
    <property type="entry name" value="HTH-TYPE TRANSCRIPTIONAL REGULATOR YBHD"/>
    <property type="match status" value="1"/>
</dbReference>
<evidence type="ECO:0000256" key="2">
    <source>
        <dbReference type="ARBA" id="ARBA00023015"/>
    </source>
</evidence>
<proteinExistence type="inferred from homology"/>
<dbReference type="FunFam" id="1.10.10.10:FF:000001">
    <property type="entry name" value="LysR family transcriptional regulator"/>
    <property type="match status" value="1"/>
</dbReference>
<keyword evidence="3" id="KW-0238">DNA-binding</keyword>
<gene>
    <name evidence="6" type="ORF">FX982_03216</name>
</gene>
<dbReference type="SUPFAM" id="SSF53850">
    <property type="entry name" value="Periplasmic binding protein-like II"/>
    <property type="match status" value="1"/>
</dbReference>
<evidence type="ECO:0000256" key="1">
    <source>
        <dbReference type="ARBA" id="ARBA00009437"/>
    </source>
</evidence>
<protein>
    <submittedName>
        <fullName evidence="6">HTH-type transcriptional regulator YofA</fullName>
    </submittedName>
</protein>
<dbReference type="PROSITE" id="PS50931">
    <property type="entry name" value="HTH_LYSR"/>
    <property type="match status" value="1"/>
</dbReference>
<dbReference type="InterPro" id="IPR000847">
    <property type="entry name" value="LysR_HTH_N"/>
</dbReference>
<dbReference type="Gene3D" id="3.40.190.290">
    <property type="match status" value="1"/>
</dbReference>
<dbReference type="SUPFAM" id="SSF46785">
    <property type="entry name" value="Winged helix' DNA-binding domain"/>
    <property type="match status" value="1"/>
</dbReference>
<dbReference type="PANTHER" id="PTHR30419:SF2">
    <property type="entry name" value="LYSR FAMILY TRANSCRIPTIONAL REGULATOR"/>
    <property type="match status" value="1"/>
</dbReference>
<reference evidence="7" key="1">
    <citation type="submission" date="2019-12" db="EMBL/GenBank/DDBJ databases">
        <title>Endophytic bacteria associated with Panax ginseng seedlings.</title>
        <authorList>
            <person name="Park J.M."/>
            <person name="Shin R."/>
            <person name="Jo S.H."/>
        </authorList>
    </citation>
    <scope>NUCLEOTIDE SEQUENCE [LARGE SCALE GENOMIC DNA]</scope>
    <source>
        <strain evidence="7">PgKB30</strain>
    </source>
</reference>
<dbReference type="Pfam" id="PF03466">
    <property type="entry name" value="LysR_substrate"/>
    <property type="match status" value="1"/>
</dbReference>
<dbReference type="GO" id="GO:0003700">
    <property type="term" value="F:DNA-binding transcription factor activity"/>
    <property type="evidence" value="ECO:0007669"/>
    <property type="project" value="InterPro"/>
</dbReference>
<sequence length="306" mass="33400">MHFDLADLRLFIHIGESPSLTQGARRAFLSPAAASARIKALEGQLGTRLLYRDSRGVELTPAGQRLLKHARLIMSQVDYLKSEFTRYGTDSAGHIRIFANTTAVTEFLPEVLAGFLAKRPGVTVDLQERLSRDIVRGVLDGSTDMGIIAGPVEAAGLQVIHFSTDRLVLTVPVGHELATEKKVTFKQTLAFQHIGLHEGSTLLSFLRDHVERLGQSLSLRIQVSSFEAICRMVEAGVGIGVIPESAALRHSRTMELVTIELDEPWAVRERSILVRELDALPGVVRALIAVLLPAPEAETEPAPPEA</sequence>
<comment type="similarity">
    <text evidence="1">Belongs to the LysR transcriptional regulatory family.</text>
</comment>
<dbReference type="InterPro" id="IPR050950">
    <property type="entry name" value="HTH-type_LysR_regulators"/>
</dbReference>
<keyword evidence="2" id="KW-0805">Transcription regulation</keyword>
<dbReference type="Gene3D" id="1.10.10.10">
    <property type="entry name" value="Winged helix-like DNA-binding domain superfamily/Winged helix DNA-binding domain"/>
    <property type="match status" value="1"/>
</dbReference>
<evidence type="ECO:0000259" key="5">
    <source>
        <dbReference type="PROSITE" id="PS50931"/>
    </source>
</evidence>
<accession>A0A6M8MB27</accession>
<dbReference type="EMBL" id="CP053746">
    <property type="protein sequence ID" value="QKF52234.1"/>
    <property type="molecule type" value="Genomic_DNA"/>
</dbReference>
<evidence type="ECO:0000256" key="4">
    <source>
        <dbReference type="ARBA" id="ARBA00023163"/>
    </source>
</evidence>
<dbReference type="KEGG" id="pgg:FX982_03216"/>
<evidence type="ECO:0000256" key="3">
    <source>
        <dbReference type="ARBA" id="ARBA00023125"/>
    </source>
</evidence>